<name>X1E2L1_9ZZZZ</name>
<feature type="non-terminal residue" evidence="1">
    <location>
        <position position="1"/>
    </location>
</feature>
<proteinExistence type="predicted"/>
<dbReference type="EMBL" id="BART01041538">
    <property type="protein sequence ID" value="GAH26787.1"/>
    <property type="molecule type" value="Genomic_DNA"/>
</dbReference>
<accession>X1E2L1</accession>
<comment type="caution">
    <text evidence="1">The sequence shown here is derived from an EMBL/GenBank/DDBJ whole genome shotgun (WGS) entry which is preliminary data.</text>
</comment>
<organism evidence="1">
    <name type="scientific">marine sediment metagenome</name>
    <dbReference type="NCBI Taxonomy" id="412755"/>
    <lineage>
        <taxon>unclassified sequences</taxon>
        <taxon>metagenomes</taxon>
        <taxon>ecological metagenomes</taxon>
    </lineage>
</organism>
<reference evidence="1" key="1">
    <citation type="journal article" date="2014" name="Front. Microbiol.">
        <title>High frequency of phylogenetically diverse reductive dehalogenase-homologous genes in deep subseafloor sedimentary metagenomes.</title>
        <authorList>
            <person name="Kawai M."/>
            <person name="Futagami T."/>
            <person name="Toyoda A."/>
            <person name="Takaki Y."/>
            <person name="Nishi S."/>
            <person name="Hori S."/>
            <person name="Arai W."/>
            <person name="Tsubouchi T."/>
            <person name="Morono Y."/>
            <person name="Uchiyama I."/>
            <person name="Ito T."/>
            <person name="Fujiyama A."/>
            <person name="Inagaki F."/>
            <person name="Takami H."/>
        </authorList>
    </citation>
    <scope>NUCLEOTIDE SEQUENCE</scope>
    <source>
        <strain evidence="1">Expedition CK06-06</strain>
    </source>
</reference>
<gene>
    <name evidence="1" type="ORF">S01H4_66768</name>
</gene>
<sequence length="37" mass="4293">KQYNNDRFLRLEIELSSDVTYNASSKGSLLNIVMIIF</sequence>
<evidence type="ECO:0000313" key="1">
    <source>
        <dbReference type="EMBL" id="GAH26787.1"/>
    </source>
</evidence>
<dbReference type="AlphaFoldDB" id="X1E2L1"/>
<protein>
    <submittedName>
        <fullName evidence="1">Uncharacterized protein</fullName>
    </submittedName>
</protein>